<dbReference type="InterPro" id="IPR021352">
    <property type="entry name" value="DUF2971"/>
</dbReference>
<organism evidence="1 2">
    <name type="scientific">Rhodococcus daqingensis</name>
    <dbReference type="NCBI Taxonomy" id="2479363"/>
    <lineage>
        <taxon>Bacteria</taxon>
        <taxon>Bacillati</taxon>
        <taxon>Actinomycetota</taxon>
        <taxon>Actinomycetes</taxon>
        <taxon>Mycobacteriales</taxon>
        <taxon>Nocardiaceae</taxon>
        <taxon>Rhodococcus</taxon>
    </lineage>
</organism>
<name>A0ABW2S5S0_9NOCA</name>
<dbReference type="Pfam" id="PF11185">
    <property type="entry name" value="DUF2971"/>
    <property type="match status" value="1"/>
</dbReference>
<protein>
    <submittedName>
        <fullName evidence="1">DUF2971 domain-containing protein</fullName>
    </submittedName>
</protein>
<dbReference type="Proteomes" id="UP001596484">
    <property type="component" value="Unassembled WGS sequence"/>
</dbReference>
<dbReference type="RefSeq" id="WP_378409356.1">
    <property type="nucleotide sequence ID" value="NZ_JBHTCS010000030.1"/>
</dbReference>
<proteinExistence type="predicted"/>
<gene>
    <name evidence="1" type="ORF">ACFQS9_25630</name>
</gene>
<accession>A0ABW2S5S0</accession>
<comment type="caution">
    <text evidence="1">The sequence shown here is derived from an EMBL/GenBank/DDBJ whole genome shotgun (WGS) entry which is preliminary data.</text>
</comment>
<reference evidence="2" key="1">
    <citation type="journal article" date="2019" name="Int. J. Syst. Evol. Microbiol.">
        <title>The Global Catalogue of Microorganisms (GCM) 10K type strain sequencing project: providing services to taxonomists for standard genome sequencing and annotation.</title>
        <authorList>
            <consortium name="The Broad Institute Genomics Platform"/>
            <consortium name="The Broad Institute Genome Sequencing Center for Infectious Disease"/>
            <person name="Wu L."/>
            <person name="Ma J."/>
        </authorList>
    </citation>
    <scope>NUCLEOTIDE SEQUENCE [LARGE SCALE GENOMIC DNA]</scope>
    <source>
        <strain evidence="2">ICMP 19430</strain>
    </source>
</reference>
<dbReference type="EMBL" id="JBHTCS010000030">
    <property type="protein sequence ID" value="MFC7451282.1"/>
    <property type="molecule type" value="Genomic_DNA"/>
</dbReference>
<sequence length="299" mass="34133">MHADLPETVYHYTDIHGVQGIYESGELWATSSRYLNDSTEATLGLHWLTRRLLETDTANLKAQNAIYRQALDDGQSVADRPGASEALAELEERSRKLKPVLDAAEDVEKYIDCFIASLSEVPDQLSQWRGYARDGYCIGFSTEKLCKALDEQYELRKVIYHDEEAATIDYLNGITAITTNLANSTTVDDEDHRAWALRSAIRFESAFVKDPRFSEEKELRIVPFGVVSPTHFTAGRYGMTPRHKITIPRDAITEVWVGPGAHKDLRGRSLVEYFHHCRVQFDWQAHPKVRQSAVPYRDW</sequence>
<evidence type="ECO:0000313" key="2">
    <source>
        <dbReference type="Proteomes" id="UP001596484"/>
    </source>
</evidence>
<evidence type="ECO:0000313" key="1">
    <source>
        <dbReference type="EMBL" id="MFC7451282.1"/>
    </source>
</evidence>
<keyword evidence="2" id="KW-1185">Reference proteome</keyword>